<dbReference type="InterPro" id="IPR036514">
    <property type="entry name" value="SGNH_hydro_sf"/>
</dbReference>
<dbReference type="PANTHER" id="PTHR37981:SF1">
    <property type="entry name" value="SGNH HYDROLASE-TYPE ESTERASE DOMAIN-CONTAINING PROTEIN"/>
    <property type="match status" value="1"/>
</dbReference>
<feature type="disulfide bond" evidence="1">
    <location>
        <begin position="1162"/>
        <end position="1174"/>
    </location>
</feature>
<dbReference type="EMBL" id="JACCBV010000001">
    <property type="protein sequence ID" value="NYE17973.1"/>
    <property type="molecule type" value="Genomic_DNA"/>
</dbReference>
<proteinExistence type="predicted"/>
<evidence type="ECO:0000256" key="2">
    <source>
        <dbReference type="SAM" id="MobiDB-lite"/>
    </source>
</evidence>
<gene>
    <name evidence="3" type="ORF">BJ991_000001</name>
</gene>
<sequence>MAADSPPSEEANKTIHQAASGIPAKDRNALLGADWSTSGDISRVVMGGPDGLTVLQAEGDSGYQWHAVAALPIYEAATNLWISNSCVTSSGKYMAVVYGPREITNSERRFGGGANAVIVEFATGKVRELGTGFSIAYFNPGCGAGDTVTFTRVDTSASTTLLAVVDATTGDVRNRALIGGQATSAIADAAGTVYAVTAKGILRASPDGKPSVFASTAGAAYDLSIDDQGRLGYVASRGDGQAAAYLMPTSGKAKAREIASGDVAQLGLRRSPQGGFFLLGSDLRTDISTADAVTALPDAGPRDVISDKGRLIVKSAVPAGLATAVNAESAATRTAWINAKVPGTHRALSFDVGDVAASVKARSHADDDGSEMFQGSADTSSSDSAVTGSVAALSVTAFQPASSTTPTSAAMASVGGGMVPMTGDPHDPAESERYCAVPRNDPGNQAFQPKPRQIEWAVDRAVKGQLTETRPANWRGQGMDAYVPQVEFPLVAPTGGGGIPPQIVLGVLMQESNLWQADKYTQPGDTGNPLIGDFYGNRGSSLWTIDYPDADCGYGVGQITDGMRLAGHEKPGVTALSYRKQREIALDYEANIAMAVRMLGQKWNELVAAGITMNNADSSRIENWFATVWAYNTGLQPNGEYNPTGCSPSDTCTGEDGTWGLGWANNPINPNYPASRAPFLQGNHAADAATPQYWSYPEKVMGWAAWGSALVQTQKADASTRTNPAIYVSSYNLAWWGGGASPIPETNRLHVDPPFGSFCTTADNYCDPLASSPCALTSLQCWWHQPVTWKPDCSTSCGYGAERFPWPTYSTEASSTDPSLGAPSNVLLTSFPANCTPPPSGVTVVDDTTQESARKAGECTRQPTSGSFQFTFASADSNGNYPAKIDLHQGGGGYNAHFYFAHMQLGSVPSGKITGTWTYGSSLTNKWTRVWVHLPDHAGWTQQAAYTIGLGGSNSETRYLPQRRYSNEWVSLGVFLVNGTPTVSLSNVMTTADDPNGIAGIEDIAWDAVGFQPLASKPDDFVVALGDSYTSGEGAGSYEPWSDNNGSFAAERNACHVSTNSWIRKTVLPGDTQSIGTRADEHAASLDFHTVACAGAQTENLLPFYTVPSGTAPANGEGQRGSSTQYGMVSQLDAGYLDENTTLVTLSIGGNDMRFPPVVQACIIAFFAVFGADCSDSVLEGDTLGAEDASAARLSGEFHTSLGVVLAEIRSRAPNAKIVLMGYPKLF</sequence>
<accession>A0A7Y9GK73</accession>
<feature type="region of interest" description="Disordered" evidence="2">
    <location>
        <begin position="362"/>
        <end position="384"/>
    </location>
</feature>
<reference evidence="3 4" key="1">
    <citation type="submission" date="2020-07" db="EMBL/GenBank/DDBJ databases">
        <title>Sequencing the genomes of 1000 actinobacteria strains.</title>
        <authorList>
            <person name="Klenk H.-P."/>
        </authorList>
    </citation>
    <scope>NUCLEOTIDE SEQUENCE [LARGE SCALE GENOMIC DNA]</scope>
    <source>
        <strain evidence="3 4">DSM 24662</strain>
    </source>
</reference>
<keyword evidence="1" id="KW-1015">Disulfide bond</keyword>
<evidence type="ECO:0000313" key="4">
    <source>
        <dbReference type="Proteomes" id="UP000576969"/>
    </source>
</evidence>
<organism evidence="3 4">
    <name type="scientific">Microbacterium immunditiarum</name>
    <dbReference type="NCBI Taxonomy" id="337480"/>
    <lineage>
        <taxon>Bacteria</taxon>
        <taxon>Bacillati</taxon>
        <taxon>Actinomycetota</taxon>
        <taxon>Actinomycetes</taxon>
        <taxon>Micrococcales</taxon>
        <taxon>Microbacteriaceae</taxon>
        <taxon>Microbacterium</taxon>
    </lineage>
</organism>
<name>A0A7Y9GK73_9MICO</name>
<evidence type="ECO:0000256" key="1">
    <source>
        <dbReference type="PIRSR" id="PIRSR637460-2"/>
    </source>
</evidence>
<keyword evidence="4" id="KW-1185">Reference proteome</keyword>
<evidence type="ECO:0000313" key="3">
    <source>
        <dbReference type="EMBL" id="NYE17973.1"/>
    </source>
</evidence>
<feature type="non-terminal residue" evidence="3">
    <location>
        <position position="1227"/>
    </location>
</feature>
<evidence type="ECO:0008006" key="5">
    <source>
        <dbReference type="Google" id="ProtNLM"/>
    </source>
</evidence>
<dbReference type="Gene3D" id="3.40.50.1110">
    <property type="entry name" value="SGNH hydrolase"/>
    <property type="match status" value="1"/>
</dbReference>
<dbReference type="PANTHER" id="PTHR37981">
    <property type="entry name" value="LIPASE 2"/>
    <property type="match status" value="1"/>
</dbReference>
<dbReference type="AlphaFoldDB" id="A0A7Y9GK73"/>
<dbReference type="SUPFAM" id="SSF63829">
    <property type="entry name" value="Calcium-dependent phosphotriesterase"/>
    <property type="match status" value="1"/>
</dbReference>
<dbReference type="GO" id="GO:0016788">
    <property type="term" value="F:hydrolase activity, acting on ester bonds"/>
    <property type="evidence" value="ECO:0007669"/>
    <property type="project" value="InterPro"/>
</dbReference>
<feature type="disulfide bond" evidence="1">
    <location>
        <begin position="1055"/>
        <end position="1093"/>
    </location>
</feature>
<dbReference type="SUPFAM" id="SSF52266">
    <property type="entry name" value="SGNH hydrolase"/>
    <property type="match status" value="1"/>
</dbReference>
<dbReference type="InterPro" id="IPR037460">
    <property type="entry name" value="SEST-like"/>
</dbReference>
<feature type="compositionally biased region" description="Low complexity" evidence="2">
    <location>
        <begin position="375"/>
        <end position="384"/>
    </location>
</feature>
<protein>
    <recommendedName>
        <fullName evidence="5">SGNH hydrolase-type esterase domain-containing protein</fullName>
    </recommendedName>
</protein>
<comment type="caution">
    <text evidence="3">The sequence shown here is derived from an EMBL/GenBank/DDBJ whole genome shotgun (WGS) entry which is preliminary data.</text>
</comment>
<dbReference type="Proteomes" id="UP000576969">
    <property type="component" value="Unassembled WGS sequence"/>
</dbReference>
<dbReference type="GO" id="GO:0006629">
    <property type="term" value="P:lipid metabolic process"/>
    <property type="evidence" value="ECO:0007669"/>
    <property type="project" value="TreeGrafter"/>
</dbReference>